<dbReference type="PROSITE" id="PS50943">
    <property type="entry name" value="HTH_CROC1"/>
    <property type="match status" value="1"/>
</dbReference>
<dbReference type="InterPro" id="IPR010982">
    <property type="entry name" value="Lambda_DNA-bd_dom_sf"/>
</dbReference>
<gene>
    <name evidence="2" type="ORF">Mco01_72550</name>
</gene>
<dbReference type="Gene3D" id="1.10.260.40">
    <property type="entry name" value="lambda repressor-like DNA-binding domains"/>
    <property type="match status" value="1"/>
</dbReference>
<dbReference type="InterPro" id="IPR001387">
    <property type="entry name" value="Cro/C1-type_HTH"/>
</dbReference>
<dbReference type="EMBL" id="BOOC01000054">
    <property type="protein sequence ID" value="GIH44255.1"/>
    <property type="molecule type" value="Genomic_DNA"/>
</dbReference>
<dbReference type="SMART" id="SM00530">
    <property type="entry name" value="HTH_XRE"/>
    <property type="match status" value="1"/>
</dbReference>
<dbReference type="GO" id="GO:0003677">
    <property type="term" value="F:DNA binding"/>
    <property type="evidence" value="ECO:0007669"/>
    <property type="project" value="UniProtKB-KW"/>
</dbReference>
<organism evidence="2 3">
    <name type="scientific">Microbispora corallina</name>
    <dbReference type="NCBI Taxonomy" id="83302"/>
    <lineage>
        <taxon>Bacteria</taxon>
        <taxon>Bacillati</taxon>
        <taxon>Actinomycetota</taxon>
        <taxon>Actinomycetes</taxon>
        <taxon>Streptosporangiales</taxon>
        <taxon>Streptosporangiaceae</taxon>
        <taxon>Microbispora</taxon>
    </lineage>
</organism>
<feature type="domain" description="HTH cro/C1-type" evidence="1">
    <location>
        <begin position="59"/>
        <end position="106"/>
    </location>
</feature>
<evidence type="ECO:0000313" key="3">
    <source>
        <dbReference type="Proteomes" id="UP000603904"/>
    </source>
</evidence>
<proteinExistence type="predicted"/>
<evidence type="ECO:0000313" key="2">
    <source>
        <dbReference type="EMBL" id="GIH44255.1"/>
    </source>
</evidence>
<dbReference type="Proteomes" id="UP000603904">
    <property type="component" value="Unassembled WGS sequence"/>
</dbReference>
<dbReference type="PANTHER" id="PTHR35010">
    <property type="entry name" value="BLL4672 PROTEIN-RELATED"/>
    <property type="match status" value="1"/>
</dbReference>
<reference evidence="2 3" key="1">
    <citation type="submission" date="2021-01" db="EMBL/GenBank/DDBJ databases">
        <title>Whole genome shotgun sequence of Microbispora corallina NBRC 16416.</title>
        <authorList>
            <person name="Komaki H."/>
            <person name="Tamura T."/>
        </authorList>
    </citation>
    <scope>NUCLEOTIDE SEQUENCE [LARGE SCALE GENOMIC DNA]</scope>
    <source>
        <strain evidence="2 3">NBRC 16416</strain>
    </source>
</reference>
<dbReference type="PANTHER" id="PTHR35010:SF2">
    <property type="entry name" value="BLL4672 PROTEIN"/>
    <property type="match status" value="1"/>
</dbReference>
<dbReference type="Pfam" id="PF17765">
    <property type="entry name" value="MLTR_LBD"/>
    <property type="match status" value="1"/>
</dbReference>
<keyword evidence="3" id="KW-1185">Reference proteome</keyword>
<dbReference type="Pfam" id="PF13560">
    <property type="entry name" value="HTH_31"/>
    <property type="match status" value="1"/>
</dbReference>
<dbReference type="InterPro" id="IPR041413">
    <property type="entry name" value="MLTR_LBD"/>
</dbReference>
<protein>
    <submittedName>
        <fullName evidence="2">DNA-binding protein</fullName>
    </submittedName>
</protein>
<dbReference type="CDD" id="cd00093">
    <property type="entry name" value="HTH_XRE"/>
    <property type="match status" value="1"/>
</dbReference>
<dbReference type="Gene3D" id="3.30.450.180">
    <property type="match status" value="1"/>
</dbReference>
<accession>A0ABQ4GAY4</accession>
<dbReference type="SUPFAM" id="SSF47413">
    <property type="entry name" value="lambda repressor-like DNA-binding domains"/>
    <property type="match status" value="1"/>
</dbReference>
<sequence>MVPGTASDRLTVIAWPLSSDNGEMSDSGDSLGGFLRSRRARLTPEEVGMVSYGTRRVPGLRREELAQLAGVSLTYYTRLEQGQAMNVSDAVINAIGRVLNLDDDERAHLHTLARPIRRGREPQGPSGGRAGTVRLIEAMTDVPAAVLDRRSDVLAWNRLGHALLACHLDFGISAGRPPNLTRMLFLDDRTRALYPDWEREALRAVASLRLVAGRYPDDRGLAELVGELTVKSPEFASLWADHPIRTCFSGRKRFRHPQAGDMELEFGILHVPDDSWQRIMTYHTIPGSPSDAALRLLSALAHARPALTGPDEATTARQTGERL</sequence>
<comment type="caution">
    <text evidence="2">The sequence shown here is derived from an EMBL/GenBank/DDBJ whole genome shotgun (WGS) entry which is preliminary data.</text>
</comment>
<name>A0ABQ4GAY4_9ACTN</name>
<evidence type="ECO:0000259" key="1">
    <source>
        <dbReference type="PROSITE" id="PS50943"/>
    </source>
</evidence>
<keyword evidence="2" id="KW-0238">DNA-binding</keyword>